<dbReference type="GO" id="GO:0050797">
    <property type="term" value="F:thymidylate synthase (FAD) activity"/>
    <property type="evidence" value="ECO:0007669"/>
    <property type="project" value="UniProtKB-UniRule"/>
</dbReference>
<name>A0A450ZBJ9_9GAMM</name>
<gene>
    <name evidence="4" type="ORF">BECKTUN1418D_GA0071000_106111</name>
    <name evidence="2" type="ORF">BECKTUN1418E_GA0071001_10016</name>
    <name evidence="3" type="ORF">BECKTUN1418F_GA0071002_10016</name>
</gene>
<dbReference type="CDD" id="cd20175">
    <property type="entry name" value="ThyX"/>
    <property type="match status" value="1"/>
</dbReference>
<dbReference type="NCBIfam" id="TIGR02170">
    <property type="entry name" value="thyX"/>
    <property type="match status" value="1"/>
</dbReference>
<dbReference type="InterPro" id="IPR003669">
    <property type="entry name" value="Thymidylate_synthase_ThyX"/>
</dbReference>
<dbReference type="Gene3D" id="3.30.1360.170">
    <property type="match status" value="1"/>
</dbReference>
<dbReference type="EMBL" id="CAADFY010000001">
    <property type="protein sequence ID" value="VFK51149.1"/>
    <property type="molecule type" value="Genomic_DNA"/>
</dbReference>
<dbReference type="PANTHER" id="PTHR34934">
    <property type="entry name" value="FLAVIN-DEPENDENT THYMIDYLATE SYNTHASE"/>
    <property type="match status" value="1"/>
</dbReference>
<evidence type="ECO:0000313" key="2">
    <source>
        <dbReference type="EMBL" id="VFK50130.1"/>
    </source>
</evidence>
<evidence type="ECO:0000313" key="3">
    <source>
        <dbReference type="EMBL" id="VFK51149.1"/>
    </source>
</evidence>
<dbReference type="AlphaFoldDB" id="A0A450ZBJ9"/>
<proteinExistence type="predicted"/>
<sequence length="223" mass="25572">MKITTASVTIEDKINGDELIRKIETAGRTCYKSEDKIAKGTAEAFIKRIISSGHESVIEHEKVTVRFVCDRGVSHELVRHRIASFSQESTRYCNYANNRFGNEITVIEPCYWENNDKMKALWLQAMADAERHYFELIENGANAQEARSVLPNSLKTEIVVTMNLREWRHFFKLRTVKNAHPQMREIAVEALVMFKEAILMVFDDIPIPEEAKGDSVLRGVIVI</sequence>
<dbReference type="SUPFAM" id="SSF69796">
    <property type="entry name" value="Thymidylate synthase-complementing protein Thy1"/>
    <property type="match status" value="1"/>
</dbReference>
<dbReference type="InterPro" id="IPR036098">
    <property type="entry name" value="Thymidylate_synthase_ThyX_sf"/>
</dbReference>
<dbReference type="GO" id="GO:0006231">
    <property type="term" value="P:dTMP biosynthetic process"/>
    <property type="evidence" value="ECO:0007669"/>
    <property type="project" value="UniProtKB-UniRule"/>
</dbReference>
<dbReference type="GO" id="GO:0050660">
    <property type="term" value="F:flavin adenine dinucleotide binding"/>
    <property type="evidence" value="ECO:0007669"/>
    <property type="project" value="UniProtKB-UniRule"/>
</dbReference>
<dbReference type="Pfam" id="PF02511">
    <property type="entry name" value="Thy1"/>
    <property type="match status" value="1"/>
</dbReference>
<reference evidence="3" key="1">
    <citation type="submission" date="2019-02" db="EMBL/GenBank/DDBJ databases">
        <authorList>
            <person name="Gruber-Vodicka R. H."/>
            <person name="Seah K. B. B."/>
        </authorList>
    </citation>
    <scope>NUCLEOTIDE SEQUENCE</scope>
    <source>
        <strain evidence="4">BECK_BY1</strain>
        <strain evidence="2">BECK_BY2</strain>
        <strain evidence="3">BECK_BY3</strain>
    </source>
</reference>
<dbReference type="PROSITE" id="PS51331">
    <property type="entry name" value="THYX"/>
    <property type="match status" value="1"/>
</dbReference>
<evidence type="ECO:0000256" key="1">
    <source>
        <dbReference type="NCBIfam" id="TIGR02170"/>
    </source>
</evidence>
<organism evidence="3">
    <name type="scientific">Candidatus Kentrum sp. TUN</name>
    <dbReference type="NCBI Taxonomy" id="2126343"/>
    <lineage>
        <taxon>Bacteria</taxon>
        <taxon>Pseudomonadati</taxon>
        <taxon>Pseudomonadota</taxon>
        <taxon>Gammaproteobacteria</taxon>
        <taxon>Candidatus Kentrum</taxon>
    </lineage>
</organism>
<protein>
    <recommendedName>
        <fullName evidence="1">FAD-dependent thymidylate synthase</fullName>
        <ecNumber evidence="1">2.1.1.148</ecNumber>
    </recommendedName>
</protein>
<dbReference type="EMBL" id="CAADFV010000001">
    <property type="protein sequence ID" value="VFK50130.1"/>
    <property type="molecule type" value="Genomic_DNA"/>
</dbReference>
<evidence type="ECO:0000313" key="4">
    <source>
        <dbReference type="EMBL" id="VFK57336.1"/>
    </source>
</evidence>
<dbReference type="GO" id="GO:0004799">
    <property type="term" value="F:thymidylate synthase activity"/>
    <property type="evidence" value="ECO:0007669"/>
    <property type="project" value="TreeGrafter"/>
</dbReference>
<dbReference type="EC" id="2.1.1.148" evidence="1"/>
<dbReference type="PANTHER" id="PTHR34934:SF1">
    <property type="entry name" value="FLAVIN-DEPENDENT THYMIDYLATE SYNTHASE"/>
    <property type="match status" value="1"/>
</dbReference>
<accession>A0A450ZBJ9</accession>
<dbReference type="GO" id="GO:0070402">
    <property type="term" value="F:NADPH binding"/>
    <property type="evidence" value="ECO:0007669"/>
    <property type="project" value="TreeGrafter"/>
</dbReference>
<dbReference type="EMBL" id="CAADFX010000061">
    <property type="protein sequence ID" value="VFK57336.1"/>
    <property type="molecule type" value="Genomic_DNA"/>
</dbReference>